<evidence type="ECO:0000313" key="1">
    <source>
        <dbReference type="EMBL" id="QJA50035.1"/>
    </source>
</evidence>
<name>A0A6H1ZRX8_9ZZZZ</name>
<dbReference type="AlphaFoldDB" id="A0A6H1ZRX8"/>
<evidence type="ECO:0008006" key="3">
    <source>
        <dbReference type="Google" id="ProtNLM"/>
    </source>
</evidence>
<sequence length="124" mass="13978">MSYTPLHETDPDKAADLARKIIKGGGWNGPPVVVADDYLITGNHRQAAVALINQWAEDEIIPLDWFGHVELEVIQLAEVYDEAGVDMDEAHTRHDCPTISDWGNFGLFLEELPETIREKYGIQY</sequence>
<evidence type="ECO:0000313" key="2">
    <source>
        <dbReference type="EMBL" id="QJH95687.1"/>
    </source>
</evidence>
<dbReference type="EMBL" id="MT144627">
    <property type="protein sequence ID" value="QJH95687.1"/>
    <property type="molecule type" value="Genomic_DNA"/>
</dbReference>
<dbReference type="EMBL" id="MT144169">
    <property type="protein sequence ID" value="QJA50035.1"/>
    <property type="molecule type" value="Genomic_DNA"/>
</dbReference>
<gene>
    <name evidence="1" type="ORF">TM448A01565_0026</name>
    <name evidence="2" type="ORF">TM448B00508_0001</name>
</gene>
<reference evidence="1" key="1">
    <citation type="submission" date="2020-03" db="EMBL/GenBank/DDBJ databases">
        <title>The deep terrestrial virosphere.</title>
        <authorList>
            <person name="Holmfeldt K."/>
            <person name="Nilsson E."/>
            <person name="Simone D."/>
            <person name="Lopez-Fernandez M."/>
            <person name="Wu X."/>
            <person name="de Brujin I."/>
            <person name="Lundin D."/>
            <person name="Andersson A."/>
            <person name="Bertilsson S."/>
            <person name="Dopson M."/>
        </authorList>
    </citation>
    <scope>NUCLEOTIDE SEQUENCE</scope>
    <source>
        <strain evidence="1">TM448A01565</strain>
        <strain evidence="2">TM448B00508</strain>
    </source>
</reference>
<organism evidence="1">
    <name type="scientific">viral metagenome</name>
    <dbReference type="NCBI Taxonomy" id="1070528"/>
    <lineage>
        <taxon>unclassified sequences</taxon>
        <taxon>metagenomes</taxon>
        <taxon>organismal metagenomes</taxon>
    </lineage>
</organism>
<accession>A0A6H1ZRX8</accession>
<proteinExistence type="predicted"/>
<protein>
    <recommendedName>
        <fullName evidence="3">ParB/Sulfiredoxin domain-containing protein</fullName>
    </recommendedName>
</protein>